<keyword evidence="3" id="KW-1185">Reference proteome</keyword>
<dbReference type="EMBL" id="BGPR01035311">
    <property type="protein sequence ID" value="GBO10070.1"/>
    <property type="molecule type" value="Genomic_DNA"/>
</dbReference>
<dbReference type="AlphaFoldDB" id="A0A4Y2UEU9"/>
<dbReference type="Proteomes" id="UP000499080">
    <property type="component" value="Unassembled WGS sequence"/>
</dbReference>
<accession>A0A4Y2UEU9</accession>
<evidence type="ECO:0000256" key="1">
    <source>
        <dbReference type="SAM" id="MobiDB-lite"/>
    </source>
</evidence>
<gene>
    <name evidence="2" type="ORF">AVEN_192709_1</name>
</gene>
<comment type="caution">
    <text evidence="2">The sequence shown here is derived from an EMBL/GenBank/DDBJ whole genome shotgun (WGS) entry which is preliminary data.</text>
</comment>
<proteinExistence type="predicted"/>
<protein>
    <submittedName>
        <fullName evidence="2">Uncharacterized protein</fullName>
    </submittedName>
</protein>
<evidence type="ECO:0000313" key="2">
    <source>
        <dbReference type="EMBL" id="GBO10070.1"/>
    </source>
</evidence>
<name>A0A4Y2UEU9_ARAVE</name>
<reference evidence="2 3" key="1">
    <citation type="journal article" date="2019" name="Sci. Rep.">
        <title>Orb-weaving spider Araneus ventricosus genome elucidates the spidroin gene catalogue.</title>
        <authorList>
            <person name="Kono N."/>
            <person name="Nakamura H."/>
            <person name="Ohtoshi R."/>
            <person name="Moran D.A.P."/>
            <person name="Shinohara A."/>
            <person name="Yoshida Y."/>
            <person name="Fujiwara M."/>
            <person name="Mori M."/>
            <person name="Tomita M."/>
            <person name="Arakawa K."/>
        </authorList>
    </citation>
    <scope>NUCLEOTIDE SEQUENCE [LARGE SCALE GENOMIC DNA]</scope>
</reference>
<sequence>MAAVNVLSSSGDGNDRRPGQLSCSEQAPRLGCLVSSGACDGVTSIQQPDGCGRSISRDDQQHQFLTPRREHPDRPRCCLHPILNLVNVHRF</sequence>
<evidence type="ECO:0000313" key="3">
    <source>
        <dbReference type="Proteomes" id="UP000499080"/>
    </source>
</evidence>
<organism evidence="2 3">
    <name type="scientific">Araneus ventricosus</name>
    <name type="common">Orbweaver spider</name>
    <name type="synonym">Epeira ventricosa</name>
    <dbReference type="NCBI Taxonomy" id="182803"/>
    <lineage>
        <taxon>Eukaryota</taxon>
        <taxon>Metazoa</taxon>
        <taxon>Ecdysozoa</taxon>
        <taxon>Arthropoda</taxon>
        <taxon>Chelicerata</taxon>
        <taxon>Arachnida</taxon>
        <taxon>Araneae</taxon>
        <taxon>Araneomorphae</taxon>
        <taxon>Entelegynae</taxon>
        <taxon>Araneoidea</taxon>
        <taxon>Araneidae</taxon>
        <taxon>Araneus</taxon>
    </lineage>
</organism>
<feature type="region of interest" description="Disordered" evidence="1">
    <location>
        <begin position="1"/>
        <end position="22"/>
    </location>
</feature>
<feature type="compositionally biased region" description="Polar residues" evidence="1">
    <location>
        <begin position="1"/>
        <end position="12"/>
    </location>
</feature>